<feature type="region of interest" description="Disordered" evidence="1">
    <location>
        <begin position="1"/>
        <end position="49"/>
    </location>
</feature>
<evidence type="ECO:0000313" key="3">
    <source>
        <dbReference type="Proteomes" id="UP000192596"/>
    </source>
</evidence>
<gene>
    <name evidence="2" type="ORF">B0A48_00900</name>
</gene>
<evidence type="ECO:0000256" key="1">
    <source>
        <dbReference type="SAM" id="MobiDB-lite"/>
    </source>
</evidence>
<dbReference type="InParanoid" id="A0A1V8TRP1"/>
<comment type="caution">
    <text evidence="2">The sequence shown here is derived from an EMBL/GenBank/DDBJ whole genome shotgun (WGS) entry which is preliminary data.</text>
</comment>
<proteinExistence type="predicted"/>
<name>A0A1V8TRP1_9PEZI</name>
<organism evidence="2 3">
    <name type="scientific">Cryoendolithus antarcticus</name>
    <dbReference type="NCBI Taxonomy" id="1507870"/>
    <lineage>
        <taxon>Eukaryota</taxon>
        <taxon>Fungi</taxon>
        <taxon>Dikarya</taxon>
        <taxon>Ascomycota</taxon>
        <taxon>Pezizomycotina</taxon>
        <taxon>Dothideomycetes</taxon>
        <taxon>Dothideomycetidae</taxon>
        <taxon>Cladosporiales</taxon>
        <taxon>Cladosporiaceae</taxon>
        <taxon>Cryoendolithus</taxon>
    </lineage>
</organism>
<accession>A0A1V8TRP1</accession>
<evidence type="ECO:0000313" key="2">
    <source>
        <dbReference type="EMBL" id="OQO14025.1"/>
    </source>
</evidence>
<feature type="compositionally biased region" description="Polar residues" evidence="1">
    <location>
        <begin position="1"/>
        <end position="18"/>
    </location>
</feature>
<keyword evidence="3" id="KW-1185">Reference proteome</keyword>
<dbReference type="Proteomes" id="UP000192596">
    <property type="component" value="Unassembled WGS sequence"/>
</dbReference>
<protein>
    <submittedName>
        <fullName evidence="2">Uncharacterized protein</fullName>
    </submittedName>
</protein>
<dbReference type="EMBL" id="NAJO01000002">
    <property type="protein sequence ID" value="OQO14025.1"/>
    <property type="molecule type" value="Genomic_DNA"/>
</dbReference>
<sequence>MSTAPSTKGTSKSLNIPNPNLPSKDKAPSEAGSTAASKKADESAAAIAQNDPAKAIEKLETRTKAVNANNIARVANSQLTSSDEKLLPLVSLKTGKSLENFPTTSKGLEKLNLVHIDQILTALEAERSGGEAKRRETLRVQIGLKASPA</sequence>
<dbReference type="AlphaFoldDB" id="A0A1V8TRP1"/>
<dbReference type="OrthoDB" id="5413892at2759"/>
<reference evidence="3" key="1">
    <citation type="submission" date="2017-03" db="EMBL/GenBank/DDBJ databases">
        <title>Genomes of endolithic fungi from Antarctica.</title>
        <authorList>
            <person name="Coleine C."/>
            <person name="Masonjones S."/>
            <person name="Stajich J.E."/>
        </authorList>
    </citation>
    <scope>NUCLEOTIDE SEQUENCE [LARGE SCALE GENOMIC DNA]</scope>
    <source>
        <strain evidence="3">CCFEE 5527</strain>
    </source>
</reference>